<organism evidence="1 2">
    <name type="scientific">Micromonospora noduli</name>
    <dbReference type="NCBI Taxonomy" id="709876"/>
    <lineage>
        <taxon>Bacteria</taxon>
        <taxon>Bacillati</taxon>
        <taxon>Actinomycetota</taxon>
        <taxon>Actinomycetes</taxon>
        <taxon>Micromonosporales</taxon>
        <taxon>Micromonosporaceae</taxon>
        <taxon>Micromonospora</taxon>
    </lineage>
</organism>
<dbReference type="EMBL" id="PYAC01000001">
    <property type="protein sequence ID" value="RAO25321.1"/>
    <property type="molecule type" value="Genomic_DNA"/>
</dbReference>
<reference evidence="1 2" key="1">
    <citation type="submission" date="2018-03" db="EMBL/GenBank/DDBJ databases">
        <title>Defining the species Micromonospora saelicesensis and Micromonospora noduli under the framework of genomics.</title>
        <authorList>
            <person name="Riesco R."/>
            <person name="Trujillo M.E."/>
        </authorList>
    </citation>
    <scope>NUCLEOTIDE SEQUENCE [LARGE SCALE GENOMIC DNA]</scope>
    <source>
        <strain evidence="1 2">MED15</strain>
    </source>
</reference>
<evidence type="ECO:0000313" key="2">
    <source>
        <dbReference type="Proteomes" id="UP000249045"/>
    </source>
</evidence>
<dbReference type="Proteomes" id="UP000249045">
    <property type="component" value="Unassembled WGS sequence"/>
</dbReference>
<gene>
    <name evidence="1" type="ORF">MED15_01084</name>
</gene>
<evidence type="ECO:0008006" key="3">
    <source>
        <dbReference type="Google" id="ProtNLM"/>
    </source>
</evidence>
<keyword evidence="2" id="KW-1185">Reference proteome</keyword>
<comment type="caution">
    <text evidence="1">The sequence shown here is derived from an EMBL/GenBank/DDBJ whole genome shotgun (WGS) entry which is preliminary data.</text>
</comment>
<dbReference type="Pfam" id="PF04237">
    <property type="entry name" value="YjbR"/>
    <property type="match status" value="1"/>
</dbReference>
<dbReference type="SUPFAM" id="SSF142906">
    <property type="entry name" value="YjbR-like"/>
    <property type="match status" value="1"/>
</dbReference>
<proteinExistence type="predicted"/>
<protein>
    <recommendedName>
        <fullName evidence="3">Cytoplasmic protein</fullName>
    </recommendedName>
</protein>
<evidence type="ECO:0000313" key="1">
    <source>
        <dbReference type="EMBL" id="RAO25321.1"/>
    </source>
</evidence>
<dbReference type="Gene3D" id="3.90.1150.30">
    <property type="match status" value="1"/>
</dbReference>
<dbReference type="PANTHER" id="PTHR35145">
    <property type="entry name" value="CYTOPLASMIC PROTEIN-RELATED"/>
    <property type="match status" value="1"/>
</dbReference>
<sequence length="163" mass="17767">MPAPFTSTRLPGFRTSSLTLGHRPLKDFEEVKMQIDKAVQDRATARAAELPGSEHTHQFTGDWEVWKVGGKVFMLQTSMPGEPVVILKADPSDAESLRAAHASISPGYHMNKKHWITVRAGADAEPALVDNLVTESYLLVVAGLPKQSRPVDPASFRVPPSAD</sequence>
<accession>A0ABX9DBV8</accession>
<dbReference type="PANTHER" id="PTHR35145:SF1">
    <property type="entry name" value="CYTOPLASMIC PROTEIN"/>
    <property type="match status" value="1"/>
</dbReference>
<name>A0ABX9DBV8_9ACTN</name>
<dbReference type="InterPro" id="IPR007351">
    <property type="entry name" value="YjbR"/>
</dbReference>
<dbReference type="InterPro" id="IPR038056">
    <property type="entry name" value="YjbR-like_sf"/>
</dbReference>
<dbReference type="InterPro" id="IPR058532">
    <property type="entry name" value="YjbR/MT2646/Rv2570-like"/>
</dbReference>